<accession>A0A8T7M678</accession>
<evidence type="ECO:0000256" key="5">
    <source>
        <dbReference type="SAM" id="MobiDB-lite"/>
    </source>
</evidence>
<proteinExistence type="predicted"/>
<dbReference type="InterPro" id="IPR051914">
    <property type="entry name" value="FAD-linked_OxidoTrans_Type4"/>
</dbReference>
<dbReference type="InterPro" id="IPR004113">
    <property type="entry name" value="FAD-bd_oxidored_4_C"/>
</dbReference>
<dbReference type="Pfam" id="PF01565">
    <property type="entry name" value="FAD_binding_4"/>
    <property type="match status" value="1"/>
</dbReference>
<dbReference type="Gene3D" id="3.30.70.2190">
    <property type="match status" value="1"/>
</dbReference>
<keyword evidence="10" id="KW-1185">Reference proteome</keyword>
<evidence type="ECO:0000256" key="4">
    <source>
        <dbReference type="ARBA" id="ARBA00023002"/>
    </source>
</evidence>
<dbReference type="EMBL" id="JACATZ010000003">
    <property type="protein sequence ID" value="NWJ47482.1"/>
    <property type="molecule type" value="Genomic_DNA"/>
</dbReference>
<dbReference type="Gene3D" id="3.30.465.10">
    <property type="match status" value="1"/>
</dbReference>
<sequence length="495" mass="53489">MAIVEDTKLIDREKLARDLMQIVGESGVLWKTYDLKLYEYDGSIDRHMPEVVVFPRNTHQVAEIVKYCNREKLYYTARGAGTGLSGGSIPLRGGVLITFTRMNRIVEVDVENLRAVVEPGVVNLHLSQAVAAQNLYYVPDPSSQKACTIGGNVGENSGGPHTLLYGVTTNHTLALEVVTPDGEIRRFGGAGAPDAPGYDLCGLFVGSEGTIGLVTQITVRLTPLPPGVKTFLAVYDDIVKCSDAVSEIIKAGVIPAALEMMDNLAIRAVEASVQAGYPVEAAAVLLVEVEGFSEALEQQSQAIEEICLSKGALSFKVAKDNAEREKLWKGRKGAFGAIGRMSPDYYVCDGVVPRSVLPQVLSRISEISKEFGLPIANVFHAGDGNLHPLIMFDANKKGDTEKAVAAGTEIMRTCAEFGGALSGEHGIGAEKRDMMCFVFNEEDLGVMRRVRDAYDTRGLSNPGKVFPTPGRCGETRIPKQGTAQKTYERDGMQAW</sequence>
<evidence type="ECO:0000256" key="3">
    <source>
        <dbReference type="ARBA" id="ARBA00022827"/>
    </source>
</evidence>
<dbReference type="Gene3D" id="3.30.43.10">
    <property type="entry name" value="Uridine Diphospho-n-acetylenolpyruvylglucosamine Reductase, domain 2"/>
    <property type="match status" value="1"/>
</dbReference>
<gene>
    <name evidence="7" type="ORF">HXX08_16605</name>
    <name evidence="8" type="ORF">OZ401_003002</name>
</gene>
<evidence type="ECO:0000313" key="10">
    <source>
        <dbReference type="Proteomes" id="UP001431572"/>
    </source>
</evidence>
<evidence type="ECO:0000313" key="8">
    <source>
        <dbReference type="EMBL" id="WJW69394.1"/>
    </source>
</evidence>
<dbReference type="SUPFAM" id="SSF55103">
    <property type="entry name" value="FAD-linked oxidases, C-terminal domain"/>
    <property type="match status" value="1"/>
</dbReference>
<dbReference type="InterPro" id="IPR016167">
    <property type="entry name" value="FAD-bd_PCMH_sub1"/>
</dbReference>
<dbReference type="InterPro" id="IPR006094">
    <property type="entry name" value="Oxid_FAD_bind_N"/>
</dbReference>
<keyword evidence="2" id="KW-0285">Flavoprotein</keyword>
<dbReference type="InterPro" id="IPR036318">
    <property type="entry name" value="FAD-bd_PCMH-like_sf"/>
</dbReference>
<reference evidence="7 9" key="1">
    <citation type="submission" date="2020-06" db="EMBL/GenBank/DDBJ databases">
        <title>Anoxygenic phototrophic Chloroflexota member uses a Type I reaction center.</title>
        <authorList>
            <person name="Tsuji J.M."/>
            <person name="Shaw N.A."/>
            <person name="Nagashima S."/>
            <person name="Venkiteswaran J."/>
            <person name="Schiff S.L."/>
            <person name="Hanada S."/>
            <person name="Tank M."/>
            <person name="Neufeld J.D."/>
        </authorList>
    </citation>
    <scope>NUCLEOTIDE SEQUENCE [LARGE SCALE GENOMIC DNA]</scope>
    <source>
        <strain evidence="7">L227-S17</strain>
    </source>
</reference>
<dbReference type="GO" id="GO:0071949">
    <property type="term" value="F:FAD binding"/>
    <property type="evidence" value="ECO:0007669"/>
    <property type="project" value="InterPro"/>
</dbReference>
<dbReference type="InterPro" id="IPR016166">
    <property type="entry name" value="FAD-bd_PCMH"/>
</dbReference>
<comment type="cofactor">
    <cofactor evidence="1">
        <name>FAD</name>
        <dbReference type="ChEBI" id="CHEBI:57692"/>
    </cofactor>
</comment>
<dbReference type="GO" id="GO:0016491">
    <property type="term" value="F:oxidoreductase activity"/>
    <property type="evidence" value="ECO:0007669"/>
    <property type="project" value="UniProtKB-KW"/>
</dbReference>
<keyword evidence="4" id="KW-0560">Oxidoreductase</keyword>
<dbReference type="InterPro" id="IPR016169">
    <property type="entry name" value="FAD-bd_PCMH_sub2"/>
</dbReference>
<dbReference type="Gene3D" id="1.10.45.10">
    <property type="entry name" value="Vanillyl-alcohol Oxidase, Chain A, domain 4"/>
    <property type="match status" value="1"/>
</dbReference>
<dbReference type="SUPFAM" id="SSF56176">
    <property type="entry name" value="FAD-binding/transporter-associated domain-like"/>
    <property type="match status" value="1"/>
</dbReference>
<evidence type="ECO:0000259" key="6">
    <source>
        <dbReference type="PROSITE" id="PS51387"/>
    </source>
</evidence>
<evidence type="ECO:0000313" key="9">
    <source>
        <dbReference type="Proteomes" id="UP000521676"/>
    </source>
</evidence>
<evidence type="ECO:0000313" key="7">
    <source>
        <dbReference type="EMBL" id="NWJ47482.1"/>
    </source>
</evidence>
<dbReference type="AlphaFoldDB" id="A0A8T7M678"/>
<dbReference type="RefSeq" id="WP_341471282.1">
    <property type="nucleotide sequence ID" value="NZ_CP128400.1"/>
</dbReference>
<reference evidence="8" key="2">
    <citation type="journal article" date="2024" name="Nature">
        <title>Anoxygenic phototroph of the Chloroflexota uses a type I reaction centre.</title>
        <authorList>
            <person name="Tsuji J.M."/>
            <person name="Shaw N.A."/>
            <person name="Nagashima S."/>
            <person name="Venkiteswaran J.J."/>
            <person name="Schiff S.L."/>
            <person name="Watanabe T."/>
            <person name="Fukui M."/>
            <person name="Hanada S."/>
            <person name="Tank M."/>
            <person name="Neufeld J.D."/>
        </authorList>
    </citation>
    <scope>NUCLEOTIDE SEQUENCE</scope>
    <source>
        <strain evidence="8">L227-S17</strain>
    </source>
</reference>
<feature type="domain" description="FAD-binding PCMH-type" evidence="6">
    <location>
        <begin position="44"/>
        <end position="224"/>
    </location>
</feature>
<dbReference type="PROSITE" id="PS51387">
    <property type="entry name" value="FAD_PCMH"/>
    <property type="match status" value="1"/>
</dbReference>
<dbReference type="EMBL" id="CP128400">
    <property type="protein sequence ID" value="WJW69394.1"/>
    <property type="molecule type" value="Genomic_DNA"/>
</dbReference>
<keyword evidence="3" id="KW-0274">FAD</keyword>
<dbReference type="Gene3D" id="3.30.70.2740">
    <property type="match status" value="1"/>
</dbReference>
<dbReference type="Pfam" id="PF02913">
    <property type="entry name" value="FAD-oxidase_C"/>
    <property type="match status" value="1"/>
</dbReference>
<feature type="region of interest" description="Disordered" evidence="5">
    <location>
        <begin position="461"/>
        <end position="495"/>
    </location>
</feature>
<feature type="compositionally biased region" description="Basic and acidic residues" evidence="5">
    <location>
        <begin position="486"/>
        <end position="495"/>
    </location>
</feature>
<dbReference type="InterPro" id="IPR016171">
    <property type="entry name" value="Vanillyl_alc_oxidase_C-sub2"/>
</dbReference>
<organism evidence="7 9">
    <name type="scientific">Candidatus Chlorohelix allophototropha</name>
    <dbReference type="NCBI Taxonomy" id="3003348"/>
    <lineage>
        <taxon>Bacteria</taxon>
        <taxon>Bacillati</taxon>
        <taxon>Chloroflexota</taxon>
        <taxon>Chloroflexia</taxon>
        <taxon>Candidatus Chloroheliales</taxon>
        <taxon>Candidatus Chloroheliaceae</taxon>
        <taxon>Candidatus Chlorohelix</taxon>
    </lineage>
</organism>
<name>A0A8T7M678_9CHLR</name>
<evidence type="ECO:0000256" key="2">
    <source>
        <dbReference type="ARBA" id="ARBA00022630"/>
    </source>
</evidence>
<dbReference type="PANTHER" id="PTHR42934:SF1">
    <property type="entry name" value="GLYCOLATE OXIDASE SUBUNIT GLCD"/>
    <property type="match status" value="1"/>
</dbReference>
<protein>
    <submittedName>
        <fullName evidence="7">FAD-binding protein</fullName>
    </submittedName>
</protein>
<dbReference type="Proteomes" id="UP001431572">
    <property type="component" value="Chromosome 2"/>
</dbReference>
<dbReference type="Proteomes" id="UP000521676">
    <property type="component" value="Unassembled WGS sequence"/>
</dbReference>
<evidence type="ECO:0000256" key="1">
    <source>
        <dbReference type="ARBA" id="ARBA00001974"/>
    </source>
</evidence>
<dbReference type="PANTHER" id="PTHR42934">
    <property type="entry name" value="GLYCOLATE OXIDASE SUBUNIT GLCD"/>
    <property type="match status" value="1"/>
</dbReference>
<dbReference type="InterPro" id="IPR016164">
    <property type="entry name" value="FAD-linked_Oxase-like_C"/>
</dbReference>